<evidence type="ECO:0000313" key="3">
    <source>
        <dbReference type="EMBL" id="TFW33382.1"/>
    </source>
</evidence>
<feature type="region of interest" description="Disordered" evidence="1">
    <location>
        <begin position="1"/>
        <end position="28"/>
    </location>
</feature>
<comment type="caution">
    <text evidence="3">The sequence shown here is derived from an EMBL/GenBank/DDBJ whole genome shotgun (WGS) entry which is preliminary data.</text>
</comment>
<protein>
    <submittedName>
        <fullName evidence="3">Uncharacterized protein</fullName>
    </submittedName>
</protein>
<accession>A0A4Y9T2M3</accession>
<name>A0A4Y9T2M3_9BURK</name>
<evidence type="ECO:0000256" key="2">
    <source>
        <dbReference type="SAM" id="Phobius"/>
    </source>
</evidence>
<reference evidence="3 4" key="1">
    <citation type="submission" date="2019-03" db="EMBL/GenBank/DDBJ databases">
        <title>Draft genome of Massilia hortus sp. nov., a novel bacterial species of the Oxalobacteraceae family.</title>
        <authorList>
            <person name="Peta V."/>
            <person name="Raths R."/>
            <person name="Bucking H."/>
        </authorList>
    </citation>
    <scope>NUCLEOTIDE SEQUENCE [LARGE SCALE GENOMIC DNA]</scope>
    <source>
        <strain evidence="3 4">ONC3</strain>
    </source>
</reference>
<gene>
    <name evidence="3" type="ORF">E4O92_06955</name>
</gene>
<feature type="transmembrane region" description="Helical" evidence="2">
    <location>
        <begin position="48"/>
        <end position="69"/>
    </location>
</feature>
<feature type="compositionally biased region" description="Low complexity" evidence="1">
    <location>
        <begin position="150"/>
        <end position="169"/>
    </location>
</feature>
<dbReference type="Proteomes" id="UP000297258">
    <property type="component" value="Unassembled WGS sequence"/>
</dbReference>
<feature type="compositionally biased region" description="Polar residues" evidence="1">
    <location>
        <begin position="9"/>
        <end position="18"/>
    </location>
</feature>
<feature type="region of interest" description="Disordered" evidence="1">
    <location>
        <begin position="189"/>
        <end position="225"/>
    </location>
</feature>
<organism evidence="3 4">
    <name type="scientific">Massilia horti</name>
    <dbReference type="NCBI Taxonomy" id="2562153"/>
    <lineage>
        <taxon>Bacteria</taxon>
        <taxon>Pseudomonadati</taxon>
        <taxon>Pseudomonadota</taxon>
        <taxon>Betaproteobacteria</taxon>
        <taxon>Burkholderiales</taxon>
        <taxon>Oxalobacteraceae</taxon>
        <taxon>Telluria group</taxon>
        <taxon>Massilia</taxon>
    </lineage>
</organism>
<dbReference type="EMBL" id="SPUM01000041">
    <property type="protein sequence ID" value="TFW33382.1"/>
    <property type="molecule type" value="Genomic_DNA"/>
</dbReference>
<sequence>MRPTDENQRTSTRPNLMSSGPRRSGEDNILDMLERDSGRGRLGRQPRLAWIAGGSVLSLLLVVALVVLLRENANNAENLRNVYRPTAVPEAATVAEAAARAPAPQAAPVEQAAAIVDMPEPAASVAEVKVEEPPPLVLLTPGAASAAAKTVDQQDAPPTPTPAAKTAAVDAPVVHDEAPPRMSRPIAKPAAKAFAASSTSVQPKAKASAHPPTSPRAKKPVAGAAQTVTEAQVDTDVALISAIILHSNSNAEGCTGADKKCAPHP</sequence>
<keyword evidence="2" id="KW-1133">Transmembrane helix</keyword>
<keyword evidence="2" id="KW-0472">Membrane</keyword>
<keyword evidence="2" id="KW-0812">Transmembrane</keyword>
<dbReference type="OrthoDB" id="8754635at2"/>
<dbReference type="AlphaFoldDB" id="A0A4Y9T2M3"/>
<feature type="region of interest" description="Disordered" evidence="1">
    <location>
        <begin position="148"/>
        <end position="169"/>
    </location>
</feature>
<evidence type="ECO:0000256" key="1">
    <source>
        <dbReference type="SAM" id="MobiDB-lite"/>
    </source>
</evidence>
<evidence type="ECO:0000313" key="4">
    <source>
        <dbReference type="Proteomes" id="UP000297258"/>
    </source>
</evidence>
<proteinExistence type="predicted"/>
<keyword evidence="4" id="KW-1185">Reference proteome</keyword>